<name>E6UA21_ETHHY</name>
<keyword evidence="1" id="KW-0472">Membrane</keyword>
<gene>
    <name evidence="2" type="ordered locus">Ethha_1858</name>
</gene>
<feature type="transmembrane region" description="Helical" evidence="1">
    <location>
        <begin position="75"/>
        <end position="100"/>
    </location>
</feature>
<keyword evidence="1" id="KW-1133">Transmembrane helix</keyword>
<keyword evidence="1" id="KW-0812">Transmembrane</keyword>
<accession>E6UA21</accession>
<organism evidence="2 3">
    <name type="scientific">Ethanoligenens harbinense (strain DSM 18485 / JCM 12961 / CGMCC 1.5033 / YUAN-3)</name>
    <dbReference type="NCBI Taxonomy" id="663278"/>
    <lineage>
        <taxon>Bacteria</taxon>
        <taxon>Bacillati</taxon>
        <taxon>Bacillota</taxon>
        <taxon>Clostridia</taxon>
        <taxon>Eubacteriales</taxon>
        <taxon>Oscillospiraceae</taxon>
        <taxon>Ethanoligenens</taxon>
    </lineage>
</organism>
<keyword evidence="3" id="KW-1185">Reference proteome</keyword>
<evidence type="ECO:0000313" key="2">
    <source>
        <dbReference type="EMBL" id="ADU27382.1"/>
    </source>
</evidence>
<evidence type="ECO:0000256" key="1">
    <source>
        <dbReference type="SAM" id="Phobius"/>
    </source>
</evidence>
<dbReference type="RefSeq" id="WP_013485733.1">
    <property type="nucleotide sequence ID" value="NC_014828.1"/>
</dbReference>
<dbReference type="EMBL" id="CP002400">
    <property type="protein sequence ID" value="ADU27382.1"/>
    <property type="molecule type" value="Genomic_DNA"/>
</dbReference>
<protein>
    <submittedName>
        <fullName evidence="2">Uncharacterized protein</fullName>
    </submittedName>
</protein>
<reference evidence="2 3" key="1">
    <citation type="submission" date="2010-12" db="EMBL/GenBank/DDBJ databases">
        <title>Complete sequence of Ethanoligenens harbinense YUAN-3.</title>
        <authorList>
            <person name="Lucas S."/>
            <person name="Copeland A."/>
            <person name="Lapidus A."/>
            <person name="Cheng J.-F."/>
            <person name="Bruce D."/>
            <person name="Goodwin L."/>
            <person name="Pitluck S."/>
            <person name="Chertkov O."/>
            <person name="Misra M."/>
            <person name="Detter J.C."/>
            <person name="Han C."/>
            <person name="Tapia R."/>
            <person name="Land M."/>
            <person name="Hauser L."/>
            <person name="Jeffries C."/>
            <person name="Kyrpides N."/>
            <person name="Ivanova N."/>
            <person name="Mikhailova N."/>
            <person name="Wang A."/>
            <person name="Mouttaki H."/>
            <person name="He Z."/>
            <person name="Zhou J."/>
            <person name="Hemme C.L."/>
            <person name="Woyke T."/>
        </authorList>
    </citation>
    <scope>NUCLEOTIDE SEQUENCE [LARGE SCALE GENOMIC DNA]</scope>
    <source>
        <strain evidence="3">DSM 18485 / JCM 12961 / CGMCC 1.5033 / YUAN-3</strain>
    </source>
</reference>
<proteinExistence type="predicted"/>
<dbReference type="KEGG" id="eha:Ethha_1858"/>
<dbReference type="HOGENOM" id="CLU_2193029_0_0_9"/>
<evidence type="ECO:0000313" key="3">
    <source>
        <dbReference type="Proteomes" id="UP000001551"/>
    </source>
</evidence>
<sequence length="108" mass="12024">MTEYDVIQNDSEFDAYEFNAQVIQNQIHKAGSSLYAVSKSKYDQKAKLIEEAKDMTTKEKLEALDQNYDRHAQEVWQGVIIFGAMSLGVVGLATGGPAIVKNVQRLIA</sequence>
<dbReference type="AlphaFoldDB" id="E6UA21"/>
<dbReference type="Proteomes" id="UP000001551">
    <property type="component" value="Chromosome"/>
</dbReference>